<dbReference type="Pfam" id="PF24882">
    <property type="entry name" value="WHD_ORC2"/>
    <property type="match status" value="1"/>
</dbReference>
<dbReference type="PANTHER" id="PTHR14052:SF0">
    <property type="entry name" value="ORIGIN RECOGNITION COMPLEX SUBUNIT 2"/>
    <property type="match status" value="1"/>
</dbReference>
<name>A0A7J6PSA3_PEROL</name>
<dbReference type="PANTHER" id="PTHR14052">
    <property type="entry name" value="ORIGIN RECOGNITION COMPLEX SUBUNIT 2"/>
    <property type="match status" value="1"/>
</dbReference>
<dbReference type="Proteomes" id="UP000574390">
    <property type="component" value="Unassembled WGS sequence"/>
</dbReference>
<feature type="transmembrane region" description="Helical" evidence="6">
    <location>
        <begin position="556"/>
        <end position="578"/>
    </location>
</feature>
<evidence type="ECO:0000256" key="5">
    <source>
        <dbReference type="RuleBase" id="RU368084"/>
    </source>
</evidence>
<evidence type="ECO:0000256" key="4">
    <source>
        <dbReference type="ARBA" id="ARBA00023242"/>
    </source>
</evidence>
<feature type="domain" description="Origin recognition complex subunit 2 RecA-like" evidence="7">
    <location>
        <begin position="8"/>
        <end position="166"/>
    </location>
</feature>
<reference evidence="9 10" key="1">
    <citation type="submission" date="2020-04" db="EMBL/GenBank/DDBJ databases">
        <title>Perkinsus olseni comparative genomics.</title>
        <authorList>
            <person name="Bogema D.R."/>
        </authorList>
    </citation>
    <scope>NUCLEOTIDE SEQUENCE [LARGE SCALE GENOMIC DNA]</scope>
    <source>
        <strain evidence="9">ATCC PRA-205</strain>
    </source>
</reference>
<dbReference type="GO" id="GO:0003688">
    <property type="term" value="F:DNA replication origin binding"/>
    <property type="evidence" value="ECO:0007669"/>
    <property type="project" value="UniProtKB-UniRule"/>
</dbReference>
<comment type="subunit">
    <text evidence="5">Component of the origin recognition complex (ORC).</text>
</comment>
<comment type="function">
    <text evidence="5">Component of the origin recognition complex (ORC) that binds origins of replication. DNA-binding is ATP-dependent. ORC is required to assemble the pre-replication complex necessary to initiate DNA replication.</text>
</comment>
<feature type="transmembrane region" description="Helical" evidence="6">
    <location>
        <begin position="423"/>
        <end position="443"/>
    </location>
</feature>
<evidence type="ECO:0000256" key="6">
    <source>
        <dbReference type="SAM" id="Phobius"/>
    </source>
</evidence>
<protein>
    <recommendedName>
        <fullName evidence="5">Origin recognition complex subunit 2</fullName>
    </recommendedName>
</protein>
<evidence type="ECO:0000256" key="2">
    <source>
        <dbReference type="ARBA" id="ARBA00007421"/>
    </source>
</evidence>
<dbReference type="GO" id="GO:0005664">
    <property type="term" value="C:nuclear origin of replication recognition complex"/>
    <property type="evidence" value="ECO:0007669"/>
    <property type="project" value="UniProtKB-UniRule"/>
</dbReference>
<comment type="similarity">
    <text evidence="2 5">Belongs to the ORC2 family.</text>
</comment>
<feature type="domain" description="Origin recognition complex subunit 2 winged-helix" evidence="8">
    <location>
        <begin position="251"/>
        <end position="305"/>
    </location>
</feature>
<evidence type="ECO:0000313" key="10">
    <source>
        <dbReference type="Proteomes" id="UP000574390"/>
    </source>
</evidence>
<keyword evidence="6" id="KW-1133">Transmembrane helix</keyword>
<evidence type="ECO:0000256" key="3">
    <source>
        <dbReference type="ARBA" id="ARBA00022705"/>
    </source>
</evidence>
<keyword evidence="6" id="KW-0472">Membrane</keyword>
<organism evidence="9 10">
    <name type="scientific">Perkinsus olseni</name>
    <name type="common">Perkinsus atlanticus</name>
    <dbReference type="NCBI Taxonomy" id="32597"/>
    <lineage>
        <taxon>Eukaryota</taxon>
        <taxon>Sar</taxon>
        <taxon>Alveolata</taxon>
        <taxon>Perkinsozoa</taxon>
        <taxon>Perkinsea</taxon>
        <taxon>Perkinsida</taxon>
        <taxon>Perkinsidae</taxon>
        <taxon>Perkinsus</taxon>
    </lineage>
</organism>
<dbReference type="GO" id="GO:0006260">
    <property type="term" value="P:DNA replication"/>
    <property type="evidence" value="ECO:0007669"/>
    <property type="project" value="UniProtKB-UniRule"/>
</dbReference>
<evidence type="ECO:0000313" key="9">
    <source>
        <dbReference type="EMBL" id="KAF4699044.1"/>
    </source>
</evidence>
<keyword evidence="4 5" id="KW-0539">Nucleus</keyword>
<proteinExistence type="inferred from homology"/>
<dbReference type="Pfam" id="PF04084">
    <property type="entry name" value="RecA-like_ORC2"/>
    <property type="match status" value="1"/>
</dbReference>
<gene>
    <name evidence="9" type="primary">ORC2_3</name>
    <name evidence="9" type="ORF">FOZ62_029664</name>
</gene>
<evidence type="ECO:0000256" key="1">
    <source>
        <dbReference type="ARBA" id="ARBA00004123"/>
    </source>
</evidence>
<comment type="caution">
    <text evidence="9">The sequence shown here is derived from an EMBL/GenBank/DDBJ whole genome shotgun (WGS) entry which is preliminary data.</text>
</comment>
<sequence length="609" mass="67096">MADKESILLEGLRDSYPKWRSLLHSRFNLLFYGYGSKIPLLSDFADEGLTDGYVVRIEGYMASPRGMSGASILHRCLLGVFDFIFRHALVANDATLLEVARKLAQLSQYHSRTSRSPTRIYLVIDNIERLVEYGGDEVLECLAVIVAASPTIHLVASVDHQRSALMGNILESFAFLNIPVHTRLDYTREVMAFNGRALPAWTGLGGGRGEGCTAYGGAGLAVVLKSLTPNHLNLLKHLALLLLDTSEPDGTVPFDTLLKVTKRKAIASNHVKLKSLLTELIDHRVVIQRRAPTTGAQTYHMPYGKKQIEVISQGDFDSVDKVGCGGRRLTPFTVATIFDMPARILRGFSTLLRVTPQMFLCSASIVLLVFAASSLASPFYDLLNPRINWIALAVAIVALLASFAGATQLALEKDDDDVACTARIHYLVLILIVSLQLIISTLGQDYWAAGDAVVRSGGIASSVGEENILDEIRKGFFSTWDRYSCEGGNCIDPACRSIATISCTNTRVSSEFNQWVSPGVPWNATCLSSGNTDVENAWCLGKIGCLQWCLDNWQTIAIALWVAFGVFVVATSSIYWTIHPRKWHRLTRGAFNRKDSTYFYHRGDALDHL</sequence>
<dbReference type="InterPro" id="IPR056772">
    <property type="entry name" value="RecA-like_ORC2"/>
</dbReference>
<feature type="transmembrane region" description="Helical" evidence="6">
    <location>
        <begin position="358"/>
        <end position="377"/>
    </location>
</feature>
<accession>A0A7J6PSA3</accession>
<dbReference type="EMBL" id="JABANM010034804">
    <property type="protein sequence ID" value="KAF4699044.1"/>
    <property type="molecule type" value="Genomic_DNA"/>
</dbReference>
<feature type="transmembrane region" description="Helical" evidence="6">
    <location>
        <begin position="389"/>
        <end position="411"/>
    </location>
</feature>
<evidence type="ECO:0000259" key="7">
    <source>
        <dbReference type="Pfam" id="PF04084"/>
    </source>
</evidence>
<keyword evidence="3 5" id="KW-0235">DNA replication</keyword>
<dbReference type="InterPro" id="IPR007220">
    <property type="entry name" value="ORC2"/>
</dbReference>
<keyword evidence="6" id="KW-0812">Transmembrane</keyword>
<comment type="subcellular location">
    <subcellularLocation>
        <location evidence="1 5">Nucleus</location>
    </subcellularLocation>
</comment>
<dbReference type="InterPro" id="IPR056773">
    <property type="entry name" value="WHD_ORC2"/>
</dbReference>
<dbReference type="AlphaFoldDB" id="A0A7J6PSA3"/>
<evidence type="ECO:0000259" key="8">
    <source>
        <dbReference type="Pfam" id="PF24882"/>
    </source>
</evidence>